<feature type="domain" description="DUF1972" evidence="1">
    <location>
        <begin position="17"/>
        <end position="188"/>
    </location>
</feature>
<name>R4J9A5_9ENTR</name>
<dbReference type="InterPro" id="IPR015393">
    <property type="entry name" value="DUF1972"/>
</dbReference>
<reference evidence="2" key="1">
    <citation type="journal article" date="2013" name="Foodborne Pathog. Dis.">
        <title>Identification and Characterization of Five New Molecular Serogroups of Cronobacter spp.</title>
        <authorList>
            <person name="Jarvis K.G."/>
            <person name="Yan Q.Q."/>
            <person name="Grim C.J."/>
            <person name="Power K.A."/>
            <person name="Franco A.A."/>
            <person name="Hu L."/>
            <person name="Gopinath G."/>
            <person name="Sathyamoorthy V."/>
            <person name="Kotewicz M.L."/>
            <person name="Kothary M.H."/>
            <person name="Lee C."/>
            <person name="Sadowski J."/>
            <person name="Fanning S."/>
            <person name="Tall B.D."/>
        </authorList>
    </citation>
    <scope>NUCLEOTIDE SEQUENCE</scope>
    <source>
        <strain evidence="2">E609</strain>
    </source>
</reference>
<accession>R4J9A5</accession>
<dbReference type="SUPFAM" id="SSF53756">
    <property type="entry name" value="UDP-Glycosyltransferase/glycogen phosphorylase"/>
    <property type="match status" value="1"/>
</dbReference>
<dbReference type="EMBL" id="JX475926">
    <property type="protein sequence ID" value="AGJ50612.1"/>
    <property type="molecule type" value="Genomic_DNA"/>
</dbReference>
<evidence type="ECO:0000313" key="2">
    <source>
        <dbReference type="EMBL" id="AGJ50612.1"/>
    </source>
</evidence>
<dbReference type="AlphaFoldDB" id="R4J9A5"/>
<sequence length="366" mass="41610">MSEVTLIVGCYWSYRVKRIAVVGTVGIPACYGGFESLVENLTKYKSAGCQYYIFCSSKNYPEKVHSHNGAKLIYVPLKANGVQSILYDVLSLWKCLFLKVDTILILGVSGCIFLPLFRLVSKAKIITNIDGLEWKREKWGYFVKQFLKLSEFLAVKYSHAVVTDNKAITDYVKKEYNVSSFTIAYGGDHAVRTSNDNTNVKLSYALGLCRIEPENNVELILKAFSLSGDRLKFVGNWNASSYGRMLKRNYSNYSNIELIEPIYDIDKLFILRSGCDKYIHGHSAGGTNPSLVEMMHFGVPIFAFDCEFNRHSTDNKAFYFKDAQHLADLVKMIDTMELEKNACSMKVLAQENYTWQKITASYESLY</sequence>
<protein>
    <submittedName>
        <fullName evidence="2">WepI</fullName>
    </submittedName>
</protein>
<proteinExistence type="predicted"/>
<organism evidence="2">
    <name type="scientific">Cronobacter turicensis</name>
    <dbReference type="NCBI Taxonomy" id="413502"/>
    <lineage>
        <taxon>Bacteria</taxon>
        <taxon>Pseudomonadati</taxon>
        <taxon>Pseudomonadota</taxon>
        <taxon>Gammaproteobacteria</taxon>
        <taxon>Enterobacterales</taxon>
        <taxon>Enterobacteriaceae</taxon>
        <taxon>Cronobacter</taxon>
    </lineage>
</organism>
<evidence type="ECO:0000259" key="1">
    <source>
        <dbReference type="Pfam" id="PF09314"/>
    </source>
</evidence>
<gene>
    <name evidence="2" type="primary">wepI</name>
</gene>
<dbReference type="Gene3D" id="3.40.50.2000">
    <property type="entry name" value="Glycogen Phosphorylase B"/>
    <property type="match status" value="2"/>
</dbReference>
<dbReference type="Pfam" id="PF09314">
    <property type="entry name" value="DUF1972"/>
    <property type="match status" value="1"/>
</dbReference>